<dbReference type="GO" id="GO:1990362">
    <property type="term" value="F:butanol dehydrogenase (NAD+) activity"/>
    <property type="evidence" value="ECO:0007669"/>
    <property type="project" value="InterPro"/>
</dbReference>
<dbReference type="CDD" id="cd08187">
    <property type="entry name" value="BDH"/>
    <property type="match status" value="1"/>
</dbReference>
<sequence length="382" mass="42025">MIYFEHYNPTRIIFGRDTVPQIGPAAAAYGRKALLIYGKRSIKETGLYDRVMASLKGAGLEVVEHPGVKANPVLSHARAGVDLAKKEKVEVIVAVGGGSVIDEAKAIAAGAVTDTDIWEFFEFRSEIQDALPLVTLLTICGSGSEMNNGMVLTNEEKQAKFGLRALPLYPRVSILDPTVTFTVQPDQTAYGDVDAFSHVFEVYMAREDLDTPIQEGIMETLMKTVVVRAPQALENPEDYNARADLMWASSLALCGITFSGAGPLALPCHMIEHSLSAIYDMAHGEGLAIIMPGWMRYMTDKKGKVMKRFALGVFGTKSLEKGIEALEKWLDSINCPVRLSQVNVREKEIPRLAQNAYQLAQVWGLSDLYTPEVIEEILRLCL</sequence>
<dbReference type="InterPro" id="IPR001670">
    <property type="entry name" value="ADH_Fe/GldA"/>
</dbReference>
<feature type="domain" description="Alcohol dehydrogenase iron-type/glycerol dehydrogenase GldA" evidence="3">
    <location>
        <begin position="9"/>
        <end position="177"/>
    </location>
</feature>
<evidence type="ECO:0000256" key="1">
    <source>
        <dbReference type="ARBA" id="ARBA00007358"/>
    </source>
</evidence>
<dbReference type="SUPFAM" id="SSF56796">
    <property type="entry name" value="Dehydroquinate synthase-like"/>
    <property type="match status" value="1"/>
</dbReference>
<reference evidence="5" key="1">
    <citation type="journal article" date="2020" name="mSystems">
        <title>Genome- and Community-Level Interaction Insights into Carbon Utilization and Element Cycling Functions of Hydrothermarchaeota in Hydrothermal Sediment.</title>
        <authorList>
            <person name="Zhou Z."/>
            <person name="Liu Y."/>
            <person name="Xu W."/>
            <person name="Pan J."/>
            <person name="Luo Z.H."/>
            <person name="Li M."/>
        </authorList>
    </citation>
    <scope>NUCLEOTIDE SEQUENCE [LARGE SCALE GENOMIC DNA]</scope>
    <source>
        <strain evidence="5">HyVt-115</strain>
    </source>
</reference>
<proteinExistence type="inferred from homology"/>
<gene>
    <name evidence="5" type="ORF">ENF32_02405</name>
</gene>
<evidence type="ECO:0000259" key="3">
    <source>
        <dbReference type="Pfam" id="PF00465"/>
    </source>
</evidence>
<name>A0A7C0Y7Q9_9BACT</name>
<comment type="similarity">
    <text evidence="1">Belongs to the iron-containing alcohol dehydrogenase family.</text>
</comment>
<dbReference type="GO" id="GO:0046872">
    <property type="term" value="F:metal ion binding"/>
    <property type="evidence" value="ECO:0007669"/>
    <property type="project" value="InterPro"/>
</dbReference>
<evidence type="ECO:0000259" key="4">
    <source>
        <dbReference type="Pfam" id="PF25137"/>
    </source>
</evidence>
<dbReference type="GO" id="GO:0005829">
    <property type="term" value="C:cytosol"/>
    <property type="evidence" value="ECO:0007669"/>
    <property type="project" value="TreeGrafter"/>
</dbReference>
<dbReference type="EMBL" id="DQWS01000094">
    <property type="protein sequence ID" value="HDD52905.1"/>
    <property type="molecule type" value="Genomic_DNA"/>
</dbReference>
<dbReference type="GO" id="GO:1990002">
    <property type="term" value="F:methylglyoxal reductase (NADPH) (acetol producing) activity"/>
    <property type="evidence" value="ECO:0007669"/>
    <property type="project" value="TreeGrafter"/>
</dbReference>
<dbReference type="PANTHER" id="PTHR43633">
    <property type="entry name" value="ALCOHOL DEHYDROGENASE YQHD"/>
    <property type="match status" value="1"/>
</dbReference>
<evidence type="ECO:0000313" key="5">
    <source>
        <dbReference type="EMBL" id="HDD52905.1"/>
    </source>
</evidence>
<dbReference type="Gene3D" id="3.40.50.1970">
    <property type="match status" value="1"/>
</dbReference>
<dbReference type="Proteomes" id="UP000885690">
    <property type="component" value="Unassembled WGS sequence"/>
</dbReference>
<evidence type="ECO:0000256" key="2">
    <source>
        <dbReference type="ARBA" id="ARBA00023002"/>
    </source>
</evidence>
<protein>
    <submittedName>
        <fullName evidence="5">Iron-containing alcohol dehydrogenase</fullName>
    </submittedName>
</protein>
<organism evidence="5">
    <name type="scientific">Thermosulfidibacter takaii</name>
    <dbReference type="NCBI Taxonomy" id="412593"/>
    <lineage>
        <taxon>Bacteria</taxon>
        <taxon>Pseudomonadati</taxon>
        <taxon>Thermosulfidibacterota</taxon>
        <taxon>Thermosulfidibacteria</taxon>
        <taxon>Thermosulfidibacterales</taxon>
        <taxon>Thermosulfidibacteraceae</taxon>
    </lineage>
</organism>
<dbReference type="Pfam" id="PF25137">
    <property type="entry name" value="ADH_Fe_C"/>
    <property type="match status" value="1"/>
</dbReference>
<keyword evidence="2" id="KW-0560">Oxidoreductase</keyword>
<dbReference type="FunFam" id="3.40.50.1970:FF:000003">
    <property type="entry name" value="Alcohol dehydrogenase, iron-containing"/>
    <property type="match status" value="1"/>
</dbReference>
<comment type="caution">
    <text evidence="5">The sequence shown here is derived from an EMBL/GenBank/DDBJ whole genome shotgun (WGS) entry which is preliminary data.</text>
</comment>
<dbReference type="PANTHER" id="PTHR43633:SF1">
    <property type="entry name" value="ALCOHOL DEHYDROGENASE YQHD"/>
    <property type="match status" value="1"/>
</dbReference>
<feature type="domain" description="Fe-containing alcohol dehydrogenase-like C-terminal" evidence="4">
    <location>
        <begin position="188"/>
        <end position="378"/>
    </location>
</feature>
<dbReference type="InterPro" id="IPR056798">
    <property type="entry name" value="ADH_Fe_C"/>
</dbReference>
<dbReference type="InterPro" id="IPR044731">
    <property type="entry name" value="BDH-like"/>
</dbReference>
<dbReference type="GO" id="GO:0008106">
    <property type="term" value="F:alcohol dehydrogenase (NADP+) activity"/>
    <property type="evidence" value="ECO:0007669"/>
    <property type="project" value="TreeGrafter"/>
</dbReference>
<accession>A0A7C0Y7Q9</accession>
<dbReference type="Pfam" id="PF00465">
    <property type="entry name" value="Fe-ADH"/>
    <property type="match status" value="1"/>
</dbReference>
<dbReference type="AlphaFoldDB" id="A0A7C0Y7Q9"/>
<dbReference type="Gene3D" id="1.20.1090.10">
    <property type="entry name" value="Dehydroquinate synthase-like - alpha domain"/>
    <property type="match status" value="1"/>
</dbReference>